<comment type="subunit">
    <text evidence="1">Forms a heterodimer with UbiV.</text>
</comment>
<dbReference type="InterPro" id="IPR043692">
    <property type="entry name" value="UbiU"/>
</dbReference>
<dbReference type="GO" id="GO:0051539">
    <property type="term" value="F:4 iron, 4 sulfur cluster binding"/>
    <property type="evidence" value="ECO:0007669"/>
    <property type="project" value="UniProtKB-UniRule"/>
</dbReference>
<feature type="binding site" evidence="1">
    <location>
        <position position="194"/>
    </location>
    <ligand>
        <name>[4Fe-4S] cluster</name>
        <dbReference type="ChEBI" id="CHEBI:49883"/>
    </ligand>
</feature>
<dbReference type="EMBL" id="ANHY01000021">
    <property type="protein sequence ID" value="EKV27027.1"/>
    <property type="molecule type" value="Genomic_DNA"/>
</dbReference>
<dbReference type="AlphaFoldDB" id="K9GPH7"/>
<keyword evidence="1" id="KW-0831">Ubiquinone biosynthesis</keyword>
<dbReference type="HAMAP" id="MF_02232">
    <property type="entry name" value="UbiU"/>
    <property type="match status" value="1"/>
</dbReference>
<dbReference type="InterPro" id="IPR051454">
    <property type="entry name" value="RNA/ubiquinone_mod_enzymes"/>
</dbReference>
<dbReference type="UniPathway" id="UPA00232"/>
<comment type="similarity">
    <text evidence="1">Belongs to the peptidase U32 family. UbiU subfamily.</text>
</comment>
<dbReference type="STRING" id="1238182.C882_1956"/>
<feature type="binding site" evidence="1">
    <location>
        <position position="170"/>
    </location>
    <ligand>
        <name>[4Fe-4S] cluster</name>
        <dbReference type="ChEBI" id="CHEBI:49883"/>
    </ligand>
</feature>
<dbReference type="PATRIC" id="fig|1238182.3.peg.3910"/>
<comment type="cofactor">
    <cofactor evidence="1">
        <name>[4Fe-4S] cluster</name>
        <dbReference type="ChEBI" id="CHEBI:49883"/>
    </cofactor>
</comment>
<name>K9GPH7_9PROT</name>
<organism evidence="2 3">
    <name type="scientific">Caenispirillum salinarum AK4</name>
    <dbReference type="NCBI Taxonomy" id="1238182"/>
    <lineage>
        <taxon>Bacteria</taxon>
        <taxon>Pseudomonadati</taxon>
        <taxon>Pseudomonadota</taxon>
        <taxon>Alphaproteobacteria</taxon>
        <taxon>Rhodospirillales</taxon>
        <taxon>Novispirillaceae</taxon>
        <taxon>Caenispirillum</taxon>
    </lineage>
</organism>
<feature type="binding site" evidence="1">
    <location>
        <position position="177"/>
    </location>
    <ligand>
        <name>[4Fe-4S] cluster</name>
        <dbReference type="ChEBI" id="CHEBI:49883"/>
    </ligand>
</feature>
<evidence type="ECO:0000313" key="2">
    <source>
        <dbReference type="EMBL" id="EKV27027.1"/>
    </source>
</evidence>
<dbReference type="InterPro" id="IPR001539">
    <property type="entry name" value="Peptidase_U32"/>
</dbReference>
<dbReference type="GO" id="GO:0006744">
    <property type="term" value="P:ubiquinone biosynthetic process"/>
    <property type="evidence" value="ECO:0007669"/>
    <property type="project" value="UniProtKB-UniRule"/>
</dbReference>
<dbReference type="GO" id="GO:0046872">
    <property type="term" value="F:metal ion binding"/>
    <property type="evidence" value="ECO:0007669"/>
    <property type="project" value="UniProtKB-KW"/>
</dbReference>
<dbReference type="RefSeq" id="WP_009542352.1">
    <property type="nucleotide sequence ID" value="NZ_ANHY01000021.1"/>
</dbReference>
<keyword evidence="1" id="KW-0479">Metal-binding</keyword>
<feature type="binding site" evidence="1">
    <location>
        <position position="233"/>
    </location>
    <ligand>
        <name>[4Fe-4S] cluster</name>
        <dbReference type="ChEBI" id="CHEBI:49883"/>
    </ligand>
</feature>
<dbReference type="OrthoDB" id="9758184at2"/>
<dbReference type="PANTHER" id="PTHR30217">
    <property type="entry name" value="PEPTIDASE U32 FAMILY"/>
    <property type="match status" value="1"/>
</dbReference>
<accession>K9GPH7</accession>
<reference evidence="2 3" key="1">
    <citation type="journal article" date="2013" name="Genome Announc.">
        <title>Draft Genome Sequence of an Alphaproteobacterium, Caenispirillum salinarum AK4(T), Isolated from a Solar Saltern.</title>
        <authorList>
            <person name="Khatri I."/>
            <person name="Singh A."/>
            <person name="Korpole S."/>
            <person name="Pinnaka A.K."/>
            <person name="Subramanian S."/>
        </authorList>
    </citation>
    <scope>NUCLEOTIDE SEQUENCE [LARGE SCALE GENOMIC DNA]</scope>
    <source>
        <strain evidence="2 3">AK4</strain>
    </source>
</reference>
<dbReference type="Gene3D" id="3.20.20.150">
    <property type="entry name" value="Divalent-metal-dependent TIM barrel enzymes"/>
    <property type="match status" value="1"/>
</dbReference>
<comment type="pathway">
    <text evidence="1">Cofactor biosynthesis; ubiquinone biosynthesis.</text>
</comment>
<dbReference type="eggNOG" id="COG0826">
    <property type="taxonomic scope" value="Bacteria"/>
</dbReference>
<comment type="function">
    <text evidence="1">Required for O(2)-independent ubiquinone (coenzyme Q) biosynthesis. Together with UbiV, is essential for the C6-hydroxylation reaction in the oxygen-independent ubiquinone biosynthesis pathway.</text>
</comment>
<gene>
    <name evidence="1" type="primary">ubiU</name>
    <name evidence="2" type="ORF">C882_1956</name>
</gene>
<protein>
    <recommendedName>
        <fullName evidence="1">Ubiquinone biosynthesis protein UbiU</fullName>
    </recommendedName>
</protein>
<dbReference type="Proteomes" id="UP000009881">
    <property type="component" value="Unassembled WGS sequence"/>
</dbReference>
<dbReference type="Pfam" id="PF01136">
    <property type="entry name" value="Peptidase_U32"/>
    <property type="match status" value="1"/>
</dbReference>
<sequence length="325" mass="34441">MELVCPAGTPAALSAAVEAGADAVYFGFRDRTNARNFPGLNFSPKEAADAVALCRARGVRPMIAINTYADAGDDRIWRRAVDIAAEAGVHAVILCDMGVAAYAAERHPGLRLHLSVQASASNPAAVRFYRDAFGVRRVVLPRVLTVPQIAALTEAVPDVETEVFVFGGLCVMAEGRCALSSYATGLSPNKDGVCSPASHVRYEQEGEVMVSRLGEWTINRFGPGEQAGYPTLCKGRFRARGREGHLFEDPVSLDASALLPDFAAAGVTALKIEGRQRGKAYVAQVVRGLKAAMAGMTADRGRAADPKAFLEGGQATTGAYARGWQ</sequence>
<keyword evidence="1" id="KW-0408">Iron</keyword>
<comment type="caution">
    <text evidence="2">The sequence shown here is derived from an EMBL/GenBank/DDBJ whole genome shotgun (WGS) entry which is preliminary data.</text>
</comment>
<proteinExistence type="inferred from homology"/>
<keyword evidence="1" id="KW-0004">4Fe-4S</keyword>
<keyword evidence="1" id="KW-0411">Iron-sulfur</keyword>
<dbReference type="InterPro" id="IPR036206">
    <property type="entry name" value="ThiamineP_synth_sf"/>
</dbReference>
<dbReference type="SUPFAM" id="SSF51391">
    <property type="entry name" value="Thiamin phosphate synthase"/>
    <property type="match status" value="1"/>
</dbReference>
<evidence type="ECO:0000313" key="3">
    <source>
        <dbReference type="Proteomes" id="UP000009881"/>
    </source>
</evidence>
<evidence type="ECO:0000256" key="1">
    <source>
        <dbReference type="HAMAP-Rule" id="MF_02232"/>
    </source>
</evidence>
<keyword evidence="3" id="KW-1185">Reference proteome</keyword>
<dbReference type="PANTHER" id="PTHR30217:SF3">
    <property type="entry name" value="UBIQUINONE BIOSYNTHESIS PROTEIN UBIU"/>
    <property type="match status" value="1"/>
</dbReference>